<name>A0A9E1GL40_9FIRM</name>
<accession>A0A9E1GL40</accession>
<gene>
    <name evidence="1" type="ORF">KH315_09475</name>
</gene>
<comment type="caution">
    <text evidence="1">The sequence shown here is derived from an EMBL/GenBank/DDBJ whole genome shotgun (WGS) entry which is preliminary data.</text>
</comment>
<dbReference type="EMBL" id="JAGZYH010000033">
    <property type="protein sequence ID" value="MBS6622372.1"/>
    <property type="molecule type" value="Genomic_DNA"/>
</dbReference>
<evidence type="ECO:0000313" key="2">
    <source>
        <dbReference type="Proteomes" id="UP000811365"/>
    </source>
</evidence>
<organism evidence="1 2">
    <name type="scientific">Faecalibacterium prausnitzii</name>
    <dbReference type="NCBI Taxonomy" id="853"/>
    <lineage>
        <taxon>Bacteria</taxon>
        <taxon>Bacillati</taxon>
        <taxon>Bacillota</taxon>
        <taxon>Clostridia</taxon>
        <taxon>Eubacteriales</taxon>
        <taxon>Oscillospiraceae</taxon>
        <taxon>Faecalibacterium</taxon>
    </lineage>
</organism>
<dbReference type="AlphaFoldDB" id="A0A9E1GL40"/>
<protein>
    <submittedName>
        <fullName evidence="1">Uncharacterized protein</fullName>
    </submittedName>
</protein>
<proteinExistence type="predicted"/>
<evidence type="ECO:0000313" key="1">
    <source>
        <dbReference type="EMBL" id="MBS6622372.1"/>
    </source>
</evidence>
<sequence>MKRFDFAIAPKELAEAMMADLGNGPTTVNGDRSSTYFLVAKAEKEQNGEITAALIENKAGLEPDEQFYGVHLIDDISMSDCRLVSTDSLETDGLVETLEGVYAGLKKSLSDGGASDDFERK</sequence>
<reference evidence="1" key="1">
    <citation type="submission" date="2021-02" db="EMBL/GenBank/DDBJ databases">
        <title>Infant gut strain persistence is associated with maternal origin, phylogeny, and functional potential including surface adhesion and iron acquisition.</title>
        <authorList>
            <person name="Lou Y.C."/>
        </authorList>
    </citation>
    <scope>NUCLEOTIDE SEQUENCE</scope>
    <source>
        <strain evidence="1">L2_039_000G1_dasL2_039_000G1_maxbin2.maxbin.077</strain>
    </source>
</reference>
<dbReference type="Proteomes" id="UP000811365">
    <property type="component" value="Unassembled WGS sequence"/>
</dbReference>